<comment type="caution">
    <text evidence="1">The sequence shown here is derived from an EMBL/GenBank/DDBJ whole genome shotgun (WGS) entry which is preliminary data.</text>
</comment>
<protein>
    <submittedName>
        <fullName evidence="1">Uncharacterized protein</fullName>
    </submittedName>
</protein>
<keyword evidence="2" id="KW-1185">Reference proteome</keyword>
<dbReference type="AlphaFoldDB" id="A0ABD3ETZ4"/>
<dbReference type="EMBL" id="JBIMZQ010000081">
    <property type="protein sequence ID" value="KAL3656470.1"/>
    <property type="molecule type" value="Genomic_DNA"/>
</dbReference>
<dbReference type="Proteomes" id="UP001632037">
    <property type="component" value="Unassembled WGS sequence"/>
</dbReference>
<gene>
    <name evidence="1" type="ORF">V7S43_018694</name>
</gene>
<evidence type="ECO:0000313" key="2">
    <source>
        <dbReference type="Proteomes" id="UP001632037"/>
    </source>
</evidence>
<evidence type="ECO:0000313" key="1">
    <source>
        <dbReference type="EMBL" id="KAL3656470.1"/>
    </source>
</evidence>
<accession>A0ABD3ETZ4</accession>
<sequence length="58" mass="6768">MTLLSYLKQQLSTQTKSPLPPSFLLKMPPTYKWKTVCSDMAREDSQLLVEDMKFFIIV</sequence>
<name>A0ABD3ETZ4_9STRA</name>
<organism evidence="1 2">
    <name type="scientific">Phytophthora oleae</name>
    <dbReference type="NCBI Taxonomy" id="2107226"/>
    <lineage>
        <taxon>Eukaryota</taxon>
        <taxon>Sar</taxon>
        <taxon>Stramenopiles</taxon>
        <taxon>Oomycota</taxon>
        <taxon>Peronosporomycetes</taxon>
        <taxon>Peronosporales</taxon>
        <taxon>Peronosporaceae</taxon>
        <taxon>Phytophthora</taxon>
    </lineage>
</organism>
<reference evidence="1 2" key="1">
    <citation type="submission" date="2024-09" db="EMBL/GenBank/DDBJ databases">
        <title>Genome sequencing and assembly of Phytophthora oleae, isolate VK10A, causative agent of rot of olive drupes.</title>
        <authorList>
            <person name="Conti Taguali S."/>
            <person name="Riolo M."/>
            <person name="La Spada F."/>
            <person name="Cacciola S.O."/>
            <person name="Dionisio G."/>
        </authorList>
    </citation>
    <scope>NUCLEOTIDE SEQUENCE [LARGE SCALE GENOMIC DNA]</scope>
    <source>
        <strain evidence="1 2">VK10A</strain>
    </source>
</reference>
<proteinExistence type="predicted"/>